<keyword evidence="3 5" id="KW-1133">Transmembrane helix</keyword>
<dbReference type="GO" id="GO:0098542">
    <property type="term" value="P:defense response to other organism"/>
    <property type="evidence" value="ECO:0007669"/>
    <property type="project" value="InterPro"/>
</dbReference>
<name>A0A2P6RBS2_ROSCH</name>
<dbReference type="Gramene" id="PRQ43877">
    <property type="protein sequence ID" value="PRQ43877"/>
    <property type="gene ID" value="RchiOBHm_Chr3g0473091"/>
</dbReference>
<proteinExistence type="predicted"/>
<feature type="domain" description="Late embryogenesis abundant protein LEA-2 subgroup" evidence="6">
    <location>
        <begin position="71"/>
        <end position="166"/>
    </location>
</feature>
<evidence type="ECO:0000256" key="4">
    <source>
        <dbReference type="ARBA" id="ARBA00023136"/>
    </source>
</evidence>
<evidence type="ECO:0000256" key="1">
    <source>
        <dbReference type="ARBA" id="ARBA00004167"/>
    </source>
</evidence>
<evidence type="ECO:0000313" key="8">
    <source>
        <dbReference type="Proteomes" id="UP000238479"/>
    </source>
</evidence>
<keyword evidence="8" id="KW-1185">Reference proteome</keyword>
<evidence type="ECO:0000256" key="5">
    <source>
        <dbReference type="SAM" id="Phobius"/>
    </source>
</evidence>
<evidence type="ECO:0000313" key="7">
    <source>
        <dbReference type="EMBL" id="PRQ43877.1"/>
    </source>
</evidence>
<keyword evidence="4 5" id="KW-0472">Membrane</keyword>
<dbReference type="Pfam" id="PF03168">
    <property type="entry name" value="LEA_2"/>
    <property type="match status" value="1"/>
</dbReference>
<keyword evidence="2 5" id="KW-0812">Transmembrane</keyword>
<protein>
    <submittedName>
        <fullName evidence="7">Putative Late embryogenesis abundant protein, LEA-14</fullName>
    </submittedName>
</protein>
<dbReference type="EMBL" id="PDCK01000041">
    <property type="protein sequence ID" value="PRQ43877.1"/>
    <property type="molecule type" value="Genomic_DNA"/>
</dbReference>
<dbReference type="PANTHER" id="PTHR31415">
    <property type="entry name" value="OS05G0367900 PROTEIN"/>
    <property type="match status" value="1"/>
</dbReference>
<sequence length="212" mass="24549">MSRRCGCRFNCCPCCFWIYYCTTLCFSLPFVIFGFIFFPQEPKFTITNATLTQFNFNSSNNTLDYNLALNMTIRNPNKRVGIYYRRIQVIGNYRKKKFALVTLTTLPFYQGHKNTTDLHQLVVQGSQLVKFGKREVSQFNSETASGIYSINVQLALRIKARYGKFKSRNYKPYRKIDCKLKVPLSFNETSTAIGFKATRCGNVHFFSDPDAD</sequence>
<organism evidence="7 8">
    <name type="scientific">Rosa chinensis</name>
    <name type="common">China rose</name>
    <dbReference type="NCBI Taxonomy" id="74649"/>
    <lineage>
        <taxon>Eukaryota</taxon>
        <taxon>Viridiplantae</taxon>
        <taxon>Streptophyta</taxon>
        <taxon>Embryophyta</taxon>
        <taxon>Tracheophyta</taxon>
        <taxon>Spermatophyta</taxon>
        <taxon>Magnoliopsida</taxon>
        <taxon>eudicotyledons</taxon>
        <taxon>Gunneridae</taxon>
        <taxon>Pentapetalae</taxon>
        <taxon>rosids</taxon>
        <taxon>fabids</taxon>
        <taxon>Rosales</taxon>
        <taxon>Rosaceae</taxon>
        <taxon>Rosoideae</taxon>
        <taxon>Rosoideae incertae sedis</taxon>
        <taxon>Rosa</taxon>
    </lineage>
</organism>
<reference evidence="7 8" key="1">
    <citation type="journal article" date="2018" name="Nat. Genet.">
        <title>The Rosa genome provides new insights in the design of modern roses.</title>
        <authorList>
            <person name="Bendahmane M."/>
        </authorList>
    </citation>
    <scope>NUCLEOTIDE SEQUENCE [LARGE SCALE GENOMIC DNA]</scope>
    <source>
        <strain evidence="8">cv. Old Blush</strain>
    </source>
</reference>
<dbReference type="AlphaFoldDB" id="A0A2P6RBS2"/>
<comment type="subcellular location">
    <subcellularLocation>
        <location evidence="1">Membrane</location>
        <topology evidence="1">Single-pass membrane protein</topology>
    </subcellularLocation>
</comment>
<evidence type="ECO:0000256" key="3">
    <source>
        <dbReference type="ARBA" id="ARBA00022989"/>
    </source>
</evidence>
<gene>
    <name evidence="7" type="ORF">RchiOBHm_Chr3g0473091</name>
</gene>
<evidence type="ECO:0000259" key="6">
    <source>
        <dbReference type="Pfam" id="PF03168"/>
    </source>
</evidence>
<dbReference type="GO" id="GO:0009506">
    <property type="term" value="C:plasmodesma"/>
    <property type="evidence" value="ECO:0007669"/>
    <property type="project" value="TreeGrafter"/>
</dbReference>
<dbReference type="Proteomes" id="UP000238479">
    <property type="component" value="Chromosome 3"/>
</dbReference>
<dbReference type="STRING" id="74649.A0A2P6RBS2"/>
<dbReference type="GO" id="GO:0005886">
    <property type="term" value="C:plasma membrane"/>
    <property type="evidence" value="ECO:0007669"/>
    <property type="project" value="TreeGrafter"/>
</dbReference>
<dbReference type="PANTHER" id="PTHR31415:SF109">
    <property type="entry name" value="NDR1_HIN1-LIKE PROTEIN 10"/>
    <property type="match status" value="1"/>
</dbReference>
<evidence type="ECO:0000256" key="2">
    <source>
        <dbReference type="ARBA" id="ARBA00022692"/>
    </source>
</evidence>
<dbReference type="InterPro" id="IPR044839">
    <property type="entry name" value="NDR1-like"/>
</dbReference>
<feature type="transmembrane region" description="Helical" evidence="5">
    <location>
        <begin position="12"/>
        <end position="38"/>
    </location>
</feature>
<dbReference type="OMA" id="KIYYRRI"/>
<dbReference type="InterPro" id="IPR004864">
    <property type="entry name" value="LEA_2"/>
</dbReference>
<dbReference type="OrthoDB" id="1889094at2759"/>
<accession>A0A2P6RBS2</accession>
<comment type="caution">
    <text evidence="7">The sequence shown here is derived from an EMBL/GenBank/DDBJ whole genome shotgun (WGS) entry which is preliminary data.</text>
</comment>